<dbReference type="Gene3D" id="3.80.10.10">
    <property type="entry name" value="Ribonuclease Inhibitor"/>
    <property type="match status" value="1"/>
</dbReference>
<keyword evidence="4" id="KW-1133">Transmembrane helix</keyword>
<keyword evidence="4" id="KW-0472">Membrane</keyword>
<dbReference type="InterPro" id="IPR050994">
    <property type="entry name" value="At_inactive_RLKs"/>
</dbReference>
<dbReference type="Pfam" id="PF00560">
    <property type="entry name" value="LRR_1"/>
    <property type="match status" value="1"/>
</dbReference>
<feature type="transmembrane region" description="Helical" evidence="4">
    <location>
        <begin position="68"/>
        <end position="90"/>
    </location>
</feature>
<dbReference type="InParanoid" id="A0A1Z5JXK6"/>
<dbReference type="Pfam" id="PF13855">
    <property type="entry name" value="LRR_8"/>
    <property type="match status" value="1"/>
</dbReference>
<organism evidence="5 6">
    <name type="scientific">Fistulifera solaris</name>
    <name type="common">Oleaginous diatom</name>
    <dbReference type="NCBI Taxonomy" id="1519565"/>
    <lineage>
        <taxon>Eukaryota</taxon>
        <taxon>Sar</taxon>
        <taxon>Stramenopiles</taxon>
        <taxon>Ochrophyta</taxon>
        <taxon>Bacillariophyta</taxon>
        <taxon>Bacillariophyceae</taxon>
        <taxon>Bacillariophycidae</taxon>
        <taxon>Naviculales</taxon>
        <taxon>Naviculaceae</taxon>
        <taxon>Fistulifera</taxon>
    </lineage>
</organism>
<evidence type="ECO:0000313" key="6">
    <source>
        <dbReference type="Proteomes" id="UP000198406"/>
    </source>
</evidence>
<reference evidence="5 6" key="1">
    <citation type="journal article" date="2015" name="Plant Cell">
        <title>Oil accumulation by the oleaginous diatom Fistulifera solaris as revealed by the genome and transcriptome.</title>
        <authorList>
            <person name="Tanaka T."/>
            <person name="Maeda Y."/>
            <person name="Veluchamy A."/>
            <person name="Tanaka M."/>
            <person name="Abida H."/>
            <person name="Marechal E."/>
            <person name="Bowler C."/>
            <person name="Muto M."/>
            <person name="Sunaga Y."/>
            <person name="Tanaka M."/>
            <person name="Yoshino T."/>
            <person name="Taniguchi T."/>
            <person name="Fukuda Y."/>
            <person name="Nemoto M."/>
            <person name="Matsumoto M."/>
            <person name="Wong P.S."/>
            <person name="Aburatani S."/>
            <person name="Fujibuchi W."/>
        </authorList>
    </citation>
    <scope>NUCLEOTIDE SEQUENCE [LARGE SCALE GENOMIC DNA]</scope>
    <source>
        <strain evidence="5 6">JPCC DA0580</strain>
    </source>
</reference>
<protein>
    <recommendedName>
        <fullName evidence="7">Leucine-rich repeat-containing N-terminal plant-type domain-containing protein</fullName>
    </recommendedName>
</protein>
<evidence type="ECO:0000313" key="5">
    <source>
        <dbReference type="EMBL" id="GAX18616.1"/>
    </source>
</evidence>
<dbReference type="FunFam" id="3.80.10.10:FF:000041">
    <property type="entry name" value="LRR receptor-like serine/threonine-protein kinase ERECTA"/>
    <property type="match status" value="1"/>
</dbReference>
<dbReference type="Proteomes" id="UP000198406">
    <property type="component" value="Unassembled WGS sequence"/>
</dbReference>
<sequence>MAPESKRDSNPITNYRPDRDLVFTLSPQSLPSPPPSKPATRNANEPKEKPINTSGAKKWGKEVSRKEVIVVVALTVMILVAAVVAFLILVDKDNEESNSVFASSKDKYDFIRESLENTTLTTEMALPESVDEVNDADAFALAAKWIVEDSVVTSEHAVLVRYALASLYYANGGSDWLRSTNWMSSEDVCEWEGVGCSVSVDAKVQELDLSDNNLTGTLSPALTLLQDLKILWLDKNELSGPIRADLFASLPNLSILYLQENQLTGPIAQDFLATGNLYTLYLQGNQLTGAWPEEFCPICDEEGVCNGPFTNFGVDCQANFCPCCDPSKNCF</sequence>
<feature type="region of interest" description="Disordered" evidence="3">
    <location>
        <begin position="1"/>
        <end position="58"/>
    </location>
</feature>
<keyword evidence="6" id="KW-1185">Reference proteome</keyword>
<proteinExistence type="predicted"/>
<dbReference type="EMBL" id="BDSP01000131">
    <property type="protein sequence ID" value="GAX18616.1"/>
    <property type="molecule type" value="Genomic_DNA"/>
</dbReference>
<keyword evidence="2" id="KW-0677">Repeat</keyword>
<evidence type="ECO:0000256" key="2">
    <source>
        <dbReference type="ARBA" id="ARBA00022737"/>
    </source>
</evidence>
<accession>A0A1Z5JXK6</accession>
<dbReference type="PANTHER" id="PTHR48010">
    <property type="entry name" value="OS05G0588300 PROTEIN"/>
    <property type="match status" value="1"/>
</dbReference>
<dbReference type="InterPro" id="IPR032675">
    <property type="entry name" value="LRR_dom_sf"/>
</dbReference>
<dbReference type="AlphaFoldDB" id="A0A1Z5JXK6"/>
<keyword evidence="4" id="KW-0812">Transmembrane</keyword>
<evidence type="ECO:0008006" key="7">
    <source>
        <dbReference type="Google" id="ProtNLM"/>
    </source>
</evidence>
<name>A0A1Z5JXK6_FISSO</name>
<keyword evidence="1" id="KW-0433">Leucine-rich repeat</keyword>
<gene>
    <name evidence="5" type="ORF">FisN_10Hh177</name>
</gene>
<dbReference type="OrthoDB" id="49138at2759"/>
<evidence type="ECO:0000256" key="1">
    <source>
        <dbReference type="ARBA" id="ARBA00022614"/>
    </source>
</evidence>
<dbReference type="PANTHER" id="PTHR48010:SF58">
    <property type="entry name" value="RECEPTOR PROTEIN KINASE-LIKE PROTEIN ZAR1"/>
    <property type="match status" value="1"/>
</dbReference>
<comment type="caution">
    <text evidence="5">The sequence shown here is derived from an EMBL/GenBank/DDBJ whole genome shotgun (WGS) entry which is preliminary data.</text>
</comment>
<dbReference type="SUPFAM" id="SSF52058">
    <property type="entry name" value="L domain-like"/>
    <property type="match status" value="1"/>
</dbReference>
<evidence type="ECO:0000256" key="3">
    <source>
        <dbReference type="SAM" id="MobiDB-lite"/>
    </source>
</evidence>
<evidence type="ECO:0000256" key="4">
    <source>
        <dbReference type="SAM" id="Phobius"/>
    </source>
</evidence>
<dbReference type="InterPro" id="IPR001611">
    <property type="entry name" value="Leu-rich_rpt"/>
</dbReference>